<dbReference type="AlphaFoldDB" id="A0A820CZ58"/>
<dbReference type="EMBL" id="CAJOAY010010685">
    <property type="protein sequence ID" value="CAF4225403.1"/>
    <property type="molecule type" value="Genomic_DNA"/>
</dbReference>
<comment type="caution">
    <text evidence="3">The sequence shown here is derived from an EMBL/GenBank/DDBJ whole genome shotgun (WGS) entry which is preliminary data.</text>
</comment>
<keyword evidence="1" id="KW-0677">Repeat</keyword>
<gene>
    <name evidence="3" type="ORF">OKA104_LOCUS42269</name>
</gene>
<evidence type="ECO:0000256" key="1">
    <source>
        <dbReference type="ARBA" id="ARBA00022737"/>
    </source>
</evidence>
<reference evidence="3" key="1">
    <citation type="submission" date="2021-02" db="EMBL/GenBank/DDBJ databases">
        <authorList>
            <person name="Nowell W R."/>
        </authorList>
    </citation>
    <scope>NUCLEOTIDE SEQUENCE</scope>
</reference>
<dbReference type="GO" id="GO:0005886">
    <property type="term" value="C:plasma membrane"/>
    <property type="evidence" value="ECO:0007669"/>
    <property type="project" value="TreeGrafter"/>
</dbReference>
<evidence type="ECO:0000256" key="2">
    <source>
        <dbReference type="SAM" id="MobiDB-lite"/>
    </source>
</evidence>
<evidence type="ECO:0000313" key="4">
    <source>
        <dbReference type="Proteomes" id="UP000663881"/>
    </source>
</evidence>
<dbReference type="GO" id="GO:0005262">
    <property type="term" value="F:calcium channel activity"/>
    <property type="evidence" value="ECO:0007669"/>
    <property type="project" value="TreeGrafter"/>
</dbReference>
<feature type="non-terminal residue" evidence="3">
    <location>
        <position position="390"/>
    </location>
</feature>
<dbReference type="Proteomes" id="UP000663881">
    <property type="component" value="Unassembled WGS sequence"/>
</dbReference>
<dbReference type="GO" id="GO:0098703">
    <property type="term" value="P:calcium ion import across plasma membrane"/>
    <property type="evidence" value="ECO:0007669"/>
    <property type="project" value="TreeGrafter"/>
</dbReference>
<sequence length="390" mass="43963">ETLLSFISDNELLTYLSESSLTFGDSLLHIAAREDTPNALTCFLNLSRVKFWFWANMMLTKNNDNKTPLELANEFKHYAIIKLINSKWKESYEHLSHSLRDGHCGVSPTGVTQARRRCFNCNQTGFTESSAGQVTQPCAKCNVCLYKSLDNSMQVFLALLFSDESSTIALDIMDSLIVVNEVQKAIHLYLDHIEPWEEFDKTDLSESSSLLNQLIHTADSHKQTAKSHSRDPSVALPIVQASTNPSTIPIVGFKSSGLSASANPIPTPTGSSLLNAPGPTTHPPYSSRPSITAKKFRPDGTQYRAITPLEAIYYHERLDLVTHPLIKGLIKWKWDNYAAKHFYLGLLFETLFLISWTCISLITPFPVRYVYRFPQDIWRVILWAISIGFL</sequence>
<dbReference type="PANTHER" id="PTHR10582:SF33">
    <property type="entry name" value="TRANSIENT RECEPTOR POTENTIAL CHANNEL PYREXIA"/>
    <property type="match status" value="1"/>
</dbReference>
<feature type="region of interest" description="Disordered" evidence="2">
    <location>
        <begin position="269"/>
        <end position="291"/>
    </location>
</feature>
<dbReference type="PANTHER" id="PTHR10582">
    <property type="entry name" value="TRANSIENT RECEPTOR POTENTIAL ION CHANNEL PROTEIN"/>
    <property type="match status" value="1"/>
</dbReference>
<protein>
    <submittedName>
        <fullName evidence="3">Uncharacterized protein</fullName>
    </submittedName>
</protein>
<organism evidence="3 4">
    <name type="scientific">Adineta steineri</name>
    <dbReference type="NCBI Taxonomy" id="433720"/>
    <lineage>
        <taxon>Eukaryota</taxon>
        <taxon>Metazoa</taxon>
        <taxon>Spiralia</taxon>
        <taxon>Gnathifera</taxon>
        <taxon>Rotifera</taxon>
        <taxon>Eurotatoria</taxon>
        <taxon>Bdelloidea</taxon>
        <taxon>Adinetida</taxon>
        <taxon>Adinetidae</taxon>
        <taxon>Adineta</taxon>
    </lineage>
</organism>
<accession>A0A820CZ58</accession>
<name>A0A820CZ58_9BILA</name>
<feature type="non-terminal residue" evidence="3">
    <location>
        <position position="1"/>
    </location>
</feature>
<evidence type="ECO:0000313" key="3">
    <source>
        <dbReference type="EMBL" id="CAF4225403.1"/>
    </source>
</evidence>
<dbReference type="InterPro" id="IPR024862">
    <property type="entry name" value="TRPV"/>
</dbReference>
<proteinExistence type="predicted"/>